<dbReference type="InterPro" id="IPR002328">
    <property type="entry name" value="ADH_Zn_CS"/>
</dbReference>
<organism evidence="7 8">
    <name type="scientific">Tetradesmus obliquus</name>
    <name type="common">Green alga</name>
    <name type="synonym">Acutodesmus obliquus</name>
    <dbReference type="NCBI Taxonomy" id="3088"/>
    <lineage>
        <taxon>Eukaryota</taxon>
        <taxon>Viridiplantae</taxon>
        <taxon>Chlorophyta</taxon>
        <taxon>core chlorophytes</taxon>
        <taxon>Chlorophyceae</taxon>
        <taxon>CS clade</taxon>
        <taxon>Sphaeropleales</taxon>
        <taxon>Scenedesmaceae</taxon>
        <taxon>Tetradesmus</taxon>
    </lineage>
</organism>
<dbReference type="AlphaFoldDB" id="A0A383WI80"/>
<dbReference type="Gene3D" id="3.40.50.720">
    <property type="entry name" value="NAD(P)-binding Rossmann-like Domain"/>
    <property type="match status" value="1"/>
</dbReference>
<evidence type="ECO:0000256" key="2">
    <source>
        <dbReference type="ARBA" id="ARBA00022723"/>
    </source>
</evidence>
<dbReference type="STRING" id="3088.A0A383WI80"/>
<evidence type="ECO:0000313" key="8">
    <source>
        <dbReference type="Proteomes" id="UP000256970"/>
    </source>
</evidence>
<accession>A0A383WI80</accession>
<dbReference type="Pfam" id="PF08240">
    <property type="entry name" value="ADH_N"/>
    <property type="match status" value="1"/>
</dbReference>
<dbReference type="SUPFAM" id="SSF50129">
    <property type="entry name" value="GroES-like"/>
    <property type="match status" value="1"/>
</dbReference>
<dbReference type="Pfam" id="PF00107">
    <property type="entry name" value="ADH_zinc_N"/>
    <property type="match status" value="1"/>
</dbReference>
<dbReference type="GO" id="GO:0016616">
    <property type="term" value="F:oxidoreductase activity, acting on the CH-OH group of donors, NAD or NADP as acceptor"/>
    <property type="evidence" value="ECO:0007669"/>
    <property type="project" value="InterPro"/>
</dbReference>
<dbReference type="Proteomes" id="UP000256970">
    <property type="component" value="Unassembled WGS sequence"/>
</dbReference>
<keyword evidence="8" id="KW-1185">Reference proteome</keyword>
<dbReference type="InterPro" id="IPR047109">
    <property type="entry name" value="CAD-like"/>
</dbReference>
<dbReference type="PROSITE" id="PS00059">
    <property type="entry name" value="ADH_ZINC"/>
    <property type="match status" value="1"/>
</dbReference>
<comment type="similarity">
    <text evidence="5">Belongs to the zinc-containing alcohol dehydrogenase family.</text>
</comment>
<proteinExistence type="inferred from homology"/>
<protein>
    <recommendedName>
        <fullName evidence="6">Enoyl reductase (ER) domain-containing protein</fullName>
    </recommendedName>
</protein>
<comment type="cofactor">
    <cofactor evidence="1 5">
        <name>Zn(2+)</name>
        <dbReference type="ChEBI" id="CHEBI:29105"/>
    </cofactor>
</comment>
<dbReference type="InterPro" id="IPR036291">
    <property type="entry name" value="NAD(P)-bd_dom_sf"/>
</dbReference>
<dbReference type="CDD" id="cd05283">
    <property type="entry name" value="CAD1"/>
    <property type="match status" value="1"/>
</dbReference>
<keyword evidence="4" id="KW-0560">Oxidoreductase</keyword>
<dbReference type="SMART" id="SM00829">
    <property type="entry name" value="PKS_ER"/>
    <property type="match status" value="1"/>
</dbReference>
<name>A0A383WI80_TETOB</name>
<gene>
    <name evidence="7" type="ORF">BQ4739_LOCUS17510</name>
</gene>
<dbReference type="EMBL" id="FNXT01001275">
    <property type="protein sequence ID" value="SZX77168.1"/>
    <property type="molecule type" value="Genomic_DNA"/>
</dbReference>
<evidence type="ECO:0000256" key="4">
    <source>
        <dbReference type="ARBA" id="ARBA00023002"/>
    </source>
</evidence>
<evidence type="ECO:0000259" key="6">
    <source>
        <dbReference type="SMART" id="SM00829"/>
    </source>
</evidence>
<dbReference type="InterPro" id="IPR013154">
    <property type="entry name" value="ADH-like_N"/>
</dbReference>
<sequence length="428" mass="44972">MPRVQVKNADAKAFPREFALLHQLGGSDAIESEKLVEASAIYGDAAAVKSLVEGSDAVEFGAFAKAFAKPSQSGSVEGAEGNCLGWAARDSSGTLAPYKFSRRELQPNDVVIKITHAGMCHSDLHTIKGDWGPAKYPVVPGHEIVGIVTEVGSGVSKFKLGDRAGVGVFVDSCRSCAQCGKGEQIFCPKLVYTYNATHYDGLPAQGGYSTHVVIADDHAYTIPANLDLAGVAPLLCAGITTYAPYKDHGLDKPGLKIGVVGLGGLGHMAVKFGVAFGCEVYVISRSKAKEAEAIAMGAKAIIPSGDADALKAAAGTLDGIIDTVSAKHDITALTSLLAPRGRLVMVGLPPQQPTLNHFDMILRNLTVSGSVIGNLAMTQEMLDFCGAHGITADVEVIDIDYVNEAMVRMEAGDVKFRFVIDINKSLIL</sequence>
<evidence type="ECO:0000256" key="1">
    <source>
        <dbReference type="ARBA" id="ARBA00001947"/>
    </source>
</evidence>
<keyword evidence="3 5" id="KW-0862">Zinc</keyword>
<evidence type="ECO:0000256" key="5">
    <source>
        <dbReference type="RuleBase" id="RU361277"/>
    </source>
</evidence>
<evidence type="ECO:0000313" key="7">
    <source>
        <dbReference type="EMBL" id="SZX77168.1"/>
    </source>
</evidence>
<keyword evidence="2 5" id="KW-0479">Metal-binding</keyword>
<feature type="domain" description="Enoyl reductase (ER)" evidence="6">
    <location>
        <begin position="90"/>
        <end position="420"/>
    </location>
</feature>
<dbReference type="SUPFAM" id="SSF51735">
    <property type="entry name" value="NAD(P)-binding Rossmann-fold domains"/>
    <property type="match status" value="1"/>
</dbReference>
<dbReference type="InterPro" id="IPR011032">
    <property type="entry name" value="GroES-like_sf"/>
</dbReference>
<dbReference type="InterPro" id="IPR020843">
    <property type="entry name" value="ER"/>
</dbReference>
<dbReference type="GO" id="GO:0008270">
    <property type="term" value="F:zinc ion binding"/>
    <property type="evidence" value="ECO:0007669"/>
    <property type="project" value="InterPro"/>
</dbReference>
<dbReference type="PANTHER" id="PTHR42683">
    <property type="entry name" value="ALDEHYDE REDUCTASE"/>
    <property type="match status" value="1"/>
</dbReference>
<dbReference type="Gene3D" id="3.90.180.10">
    <property type="entry name" value="Medium-chain alcohol dehydrogenases, catalytic domain"/>
    <property type="match status" value="1"/>
</dbReference>
<evidence type="ECO:0000256" key="3">
    <source>
        <dbReference type="ARBA" id="ARBA00022833"/>
    </source>
</evidence>
<dbReference type="InterPro" id="IPR013149">
    <property type="entry name" value="ADH-like_C"/>
</dbReference>
<dbReference type="FunFam" id="3.40.50.720:FF:000022">
    <property type="entry name" value="Cinnamyl alcohol dehydrogenase"/>
    <property type="match status" value="1"/>
</dbReference>
<reference evidence="7 8" key="1">
    <citation type="submission" date="2016-10" db="EMBL/GenBank/DDBJ databases">
        <authorList>
            <person name="Cai Z."/>
        </authorList>
    </citation>
    <scope>NUCLEOTIDE SEQUENCE [LARGE SCALE GENOMIC DNA]</scope>
</reference>